<evidence type="ECO:0000313" key="2">
    <source>
        <dbReference type="EMBL" id="SEW22424.1"/>
    </source>
</evidence>
<keyword evidence="1" id="KW-0472">Membrane</keyword>
<keyword evidence="1" id="KW-0812">Transmembrane</keyword>
<keyword evidence="3" id="KW-1185">Reference proteome</keyword>
<dbReference type="EMBL" id="FOJI01000007">
    <property type="protein sequence ID" value="SEW22424.1"/>
    <property type="molecule type" value="Genomic_DNA"/>
</dbReference>
<feature type="transmembrane region" description="Helical" evidence="1">
    <location>
        <begin position="198"/>
        <end position="217"/>
    </location>
</feature>
<accession>A0A1I0Q649</accession>
<protein>
    <recommendedName>
        <fullName evidence="4">ABC-2 family transporter protein</fullName>
    </recommendedName>
</protein>
<feature type="transmembrane region" description="Helical" evidence="1">
    <location>
        <begin position="324"/>
        <end position="343"/>
    </location>
</feature>
<dbReference type="RefSeq" id="WP_092453543.1">
    <property type="nucleotide sequence ID" value="NZ_FOJI01000007.1"/>
</dbReference>
<dbReference type="Proteomes" id="UP000199701">
    <property type="component" value="Unassembled WGS sequence"/>
</dbReference>
<dbReference type="OrthoDB" id="1700423at2"/>
<gene>
    <name evidence="2" type="ORF">SAMN05421659_10724</name>
</gene>
<evidence type="ECO:0008006" key="4">
    <source>
        <dbReference type="Google" id="ProtNLM"/>
    </source>
</evidence>
<evidence type="ECO:0000313" key="3">
    <source>
        <dbReference type="Proteomes" id="UP000199701"/>
    </source>
</evidence>
<dbReference type="STRING" id="99656.SAMN05421659_10724"/>
<keyword evidence="1" id="KW-1133">Transmembrane helix</keyword>
<feature type="transmembrane region" description="Helical" evidence="1">
    <location>
        <begin position="297"/>
        <end position="317"/>
    </location>
</feature>
<feature type="transmembrane region" description="Helical" evidence="1">
    <location>
        <begin position="382"/>
        <end position="402"/>
    </location>
</feature>
<dbReference type="PANTHER" id="PTHR37305:SF1">
    <property type="entry name" value="MEMBRANE PROTEIN"/>
    <property type="match status" value="1"/>
</dbReference>
<sequence length="411" mass="46762">MRELGILIKFEYIKLFKKRSTWIILFLLLAAGIFGSVEMLIGNDINNGKTGTNYENMIKYKKNALALSGRKINTELIQEVKTANLSYLERTSNVREVTKLNEIYKETTEPYESIIPLLSVVYTGGDDATEVLAHLTQEDMDNFYPLLLERQKQYLESDNLLTKAEEEKLMVYQAEMDIPFSYSYDGGWQRVRELLDSYGMIFLIFGISICIAPIFGGEYSNKMDSLILSTKYGKQVEIWAKLIMAFSFTLLVSVIYLLIQLAVVLMLYGTSGANNPIQLILKLKNVVYPLDNIELTMIYIICVVCATLLSTAITCVLSSKMKTSFSAIIICFMLTIIPVLVQIPEKYRLLNKIYSLLPSRIIQSKNIFPNYMYGIGKWLVPAYHFIPLFCILAATGLVVIAFRGFRNHQVA</sequence>
<dbReference type="AlphaFoldDB" id="A0A1I0Q649"/>
<dbReference type="PANTHER" id="PTHR37305">
    <property type="entry name" value="INTEGRAL MEMBRANE PROTEIN-RELATED"/>
    <property type="match status" value="1"/>
</dbReference>
<name>A0A1I0Q649_9FIRM</name>
<proteinExistence type="predicted"/>
<organism evidence="2 3">
    <name type="scientific">[Clostridium] fimetarium</name>
    <dbReference type="NCBI Taxonomy" id="99656"/>
    <lineage>
        <taxon>Bacteria</taxon>
        <taxon>Bacillati</taxon>
        <taxon>Bacillota</taxon>
        <taxon>Clostridia</taxon>
        <taxon>Lachnospirales</taxon>
        <taxon>Lachnospiraceae</taxon>
    </lineage>
</organism>
<evidence type="ECO:0000256" key="1">
    <source>
        <dbReference type="SAM" id="Phobius"/>
    </source>
</evidence>
<reference evidence="2 3" key="1">
    <citation type="submission" date="2016-10" db="EMBL/GenBank/DDBJ databases">
        <authorList>
            <person name="de Groot N.N."/>
        </authorList>
    </citation>
    <scope>NUCLEOTIDE SEQUENCE [LARGE SCALE GENOMIC DNA]</scope>
    <source>
        <strain evidence="2 3">DSM 9179</strain>
    </source>
</reference>
<feature type="transmembrane region" description="Helical" evidence="1">
    <location>
        <begin position="21"/>
        <end position="41"/>
    </location>
</feature>
<feature type="transmembrane region" description="Helical" evidence="1">
    <location>
        <begin position="238"/>
        <end position="268"/>
    </location>
</feature>